<comment type="caution">
    <text evidence="9">Lacks conserved residue(s) required for the propagation of feature annotation.</text>
</comment>
<reference evidence="12 13" key="1">
    <citation type="submission" date="2016-02" db="EMBL/GenBank/DDBJ databases">
        <title>Anaerosporomusa subterraneum gen. nov., sp. nov., a spore-forming obligate anaerobe isolated from saprolite.</title>
        <authorList>
            <person name="Choi J.K."/>
            <person name="Shah M."/>
            <person name="Yee N."/>
        </authorList>
    </citation>
    <scope>NUCLEOTIDE SEQUENCE [LARGE SCALE GENOMIC DNA]</scope>
    <source>
        <strain evidence="12 13">RU4</strain>
    </source>
</reference>
<keyword evidence="9" id="KW-0460">Magnesium</keyword>
<feature type="binding site" evidence="9">
    <location>
        <position position="79"/>
    </location>
    <ligand>
        <name>5-phospho-alpha-D-ribose 1-diphosphate</name>
        <dbReference type="ChEBI" id="CHEBI:58017"/>
    </ligand>
</feature>
<evidence type="ECO:0000313" key="13">
    <source>
        <dbReference type="Proteomes" id="UP000076268"/>
    </source>
</evidence>
<dbReference type="GO" id="GO:0005829">
    <property type="term" value="C:cytosol"/>
    <property type="evidence" value="ECO:0007669"/>
    <property type="project" value="TreeGrafter"/>
</dbReference>
<feature type="binding site" evidence="9">
    <location>
        <position position="165"/>
    </location>
    <ligand>
        <name>anthranilate</name>
        <dbReference type="ChEBI" id="CHEBI:16567"/>
        <label>2</label>
    </ligand>
</feature>
<dbReference type="GO" id="GO:0004048">
    <property type="term" value="F:anthranilate phosphoribosyltransferase activity"/>
    <property type="evidence" value="ECO:0007669"/>
    <property type="project" value="UniProtKB-UniRule"/>
</dbReference>
<dbReference type="Gene3D" id="1.20.970.10">
    <property type="entry name" value="Transferase, Pyrimidine Nucleoside Phosphorylase, Chain C"/>
    <property type="match status" value="1"/>
</dbReference>
<evidence type="ECO:0000256" key="6">
    <source>
        <dbReference type="ARBA" id="ARBA00023141"/>
    </source>
</evidence>
<sequence>MFQTILQRVVLGENLSEPEAECMMETIVEGSATAAQIGSMLTALSIKGETIEEIAGCARVMRRKATPVSTPGRVVDTCGTGGDKKNTFNISTTAAFVVAGAGLTVAKHGNRSVSSKCGSSDVLESLGIPINLDATAVAESLRKVNIGFLFAPQFHQAMKTVVGPRREIGIRTIFNILGPLTNPSGASCQLLGVFQPELTEMLAGVLQRLGAEHALVVHGMDGLDEVSISAPTKVTELKAGQIYTYYISPEDVGFQRADMSVIIGGNAAENGQILLNILQGEQGPRREVVLFNAAAALVAGDKADSLREGVALAAASIDSGQALAKFTELKLFQSEALQ</sequence>
<evidence type="ECO:0000256" key="1">
    <source>
        <dbReference type="ARBA" id="ARBA00004907"/>
    </source>
</evidence>
<comment type="function">
    <text evidence="9">Catalyzes the transfer of the phosphoribosyl group of 5-phosphorylribose-1-pyrophosphate (PRPP) to anthranilate to yield N-(5'-phosphoribosyl)-anthranilate (PRA).</text>
</comment>
<evidence type="ECO:0000256" key="3">
    <source>
        <dbReference type="ARBA" id="ARBA00022676"/>
    </source>
</evidence>
<dbReference type="STRING" id="1794912.AXX12_11700"/>
<keyword evidence="6 9" id="KW-0057">Aromatic amino acid biosynthesis</keyword>
<dbReference type="HAMAP" id="MF_00211">
    <property type="entry name" value="TrpD"/>
    <property type="match status" value="1"/>
</dbReference>
<dbReference type="InterPro" id="IPR005940">
    <property type="entry name" value="Anthranilate_Pribosyl_Tfrase"/>
</dbReference>
<dbReference type="NCBIfam" id="TIGR01245">
    <property type="entry name" value="trpD"/>
    <property type="match status" value="1"/>
</dbReference>
<feature type="binding site" evidence="9">
    <location>
        <position position="224"/>
    </location>
    <ligand>
        <name>Mg(2+)</name>
        <dbReference type="ChEBI" id="CHEBI:18420"/>
        <label>2</label>
    </ligand>
</feature>
<dbReference type="GO" id="GO:0000162">
    <property type="term" value="P:L-tryptophan biosynthetic process"/>
    <property type="evidence" value="ECO:0007669"/>
    <property type="project" value="UniProtKB-UniRule"/>
</dbReference>
<dbReference type="InterPro" id="IPR000312">
    <property type="entry name" value="Glycosyl_Trfase_fam3"/>
</dbReference>
<evidence type="ECO:0000256" key="4">
    <source>
        <dbReference type="ARBA" id="ARBA00022679"/>
    </source>
</evidence>
<feature type="binding site" evidence="9">
    <location>
        <position position="110"/>
    </location>
    <ligand>
        <name>anthranilate</name>
        <dbReference type="ChEBI" id="CHEBI:16567"/>
        <label>1</label>
    </ligand>
</feature>
<feature type="binding site" evidence="9">
    <location>
        <position position="79"/>
    </location>
    <ligand>
        <name>anthranilate</name>
        <dbReference type="ChEBI" id="CHEBI:16567"/>
        <label>1</label>
    </ligand>
</feature>
<feature type="binding site" evidence="9">
    <location>
        <begin position="89"/>
        <end position="92"/>
    </location>
    <ligand>
        <name>5-phospho-alpha-D-ribose 1-diphosphate</name>
        <dbReference type="ChEBI" id="CHEBI:58017"/>
    </ligand>
</feature>
<gene>
    <name evidence="9 12" type="primary">trpD</name>
    <name evidence="12" type="ORF">AXX12_11700</name>
</gene>
<evidence type="ECO:0000256" key="8">
    <source>
        <dbReference type="ARBA" id="ARBA00061188"/>
    </source>
</evidence>
<dbReference type="Pfam" id="PF00591">
    <property type="entry name" value="Glycos_transf_3"/>
    <property type="match status" value="1"/>
</dbReference>
<dbReference type="SUPFAM" id="SSF47648">
    <property type="entry name" value="Nucleoside phosphorylase/phosphoribosyltransferase N-terminal domain"/>
    <property type="match status" value="1"/>
</dbReference>
<feature type="binding site" evidence="9">
    <location>
        <position position="225"/>
    </location>
    <ligand>
        <name>Mg(2+)</name>
        <dbReference type="ChEBI" id="CHEBI:18420"/>
        <label>2</label>
    </ligand>
</feature>
<dbReference type="Gene3D" id="3.40.1030.10">
    <property type="entry name" value="Nucleoside phosphorylase/phosphoribosyltransferase catalytic domain"/>
    <property type="match status" value="1"/>
</dbReference>
<dbReference type="Proteomes" id="UP000076268">
    <property type="component" value="Unassembled WGS sequence"/>
</dbReference>
<dbReference type="EMBL" id="LSGP01000020">
    <property type="protein sequence ID" value="KYZ75853.1"/>
    <property type="molecule type" value="Genomic_DNA"/>
</dbReference>
<feature type="binding site" evidence="9">
    <location>
        <position position="91"/>
    </location>
    <ligand>
        <name>Mg(2+)</name>
        <dbReference type="ChEBI" id="CHEBI:18420"/>
        <label>1</label>
    </ligand>
</feature>
<dbReference type="GO" id="GO:0000287">
    <property type="term" value="F:magnesium ion binding"/>
    <property type="evidence" value="ECO:0007669"/>
    <property type="project" value="UniProtKB-UniRule"/>
</dbReference>
<organism evidence="12 13">
    <name type="scientific">Anaerosporomusa subterranea</name>
    <dbReference type="NCBI Taxonomy" id="1794912"/>
    <lineage>
        <taxon>Bacteria</taxon>
        <taxon>Bacillati</taxon>
        <taxon>Bacillota</taxon>
        <taxon>Negativicutes</taxon>
        <taxon>Acetonemataceae</taxon>
        <taxon>Anaerosporomusa</taxon>
    </lineage>
</organism>
<feature type="domain" description="Glycosyl transferase family 3 N-terminal" evidence="11">
    <location>
        <begin position="4"/>
        <end position="65"/>
    </location>
</feature>
<keyword evidence="5 9" id="KW-0822">Tryptophan biosynthesis</keyword>
<feature type="binding site" evidence="9">
    <location>
        <position position="87"/>
    </location>
    <ligand>
        <name>5-phospho-alpha-D-ribose 1-diphosphate</name>
        <dbReference type="ChEBI" id="CHEBI:58017"/>
    </ligand>
</feature>
<dbReference type="RefSeq" id="WP_066243742.1">
    <property type="nucleotide sequence ID" value="NZ_LSGP01000020.1"/>
</dbReference>
<dbReference type="OrthoDB" id="9806430at2"/>
<evidence type="ECO:0000313" key="12">
    <source>
        <dbReference type="EMBL" id="KYZ75853.1"/>
    </source>
</evidence>
<feature type="binding site" evidence="9">
    <location>
        <begin position="107"/>
        <end position="115"/>
    </location>
    <ligand>
        <name>5-phospho-alpha-D-ribose 1-diphosphate</name>
        <dbReference type="ChEBI" id="CHEBI:58017"/>
    </ligand>
</feature>
<dbReference type="Pfam" id="PF02885">
    <property type="entry name" value="Glycos_trans_3N"/>
    <property type="match status" value="1"/>
</dbReference>
<evidence type="ECO:0000256" key="5">
    <source>
        <dbReference type="ARBA" id="ARBA00022822"/>
    </source>
</evidence>
<keyword evidence="13" id="KW-1185">Reference proteome</keyword>
<feature type="binding site" evidence="9">
    <location>
        <begin position="82"/>
        <end position="83"/>
    </location>
    <ligand>
        <name>5-phospho-alpha-D-ribose 1-diphosphate</name>
        <dbReference type="ChEBI" id="CHEBI:58017"/>
    </ligand>
</feature>
<comment type="cofactor">
    <cofactor evidence="9">
        <name>Mg(2+)</name>
        <dbReference type="ChEBI" id="CHEBI:18420"/>
    </cofactor>
    <text evidence="9">Binds 2 magnesium ions per monomer.</text>
</comment>
<dbReference type="InterPro" id="IPR017459">
    <property type="entry name" value="Glycosyl_Trfase_fam3_N_dom"/>
</dbReference>
<protein>
    <recommendedName>
        <fullName evidence="9">Anthranilate phosphoribosyltransferase</fullName>
        <ecNumber evidence="9">2.4.2.18</ecNumber>
    </recommendedName>
</protein>
<dbReference type="AlphaFoldDB" id="A0A154BPA7"/>
<dbReference type="UniPathway" id="UPA00035">
    <property type="reaction ID" value="UER00041"/>
</dbReference>
<dbReference type="SUPFAM" id="SSF52418">
    <property type="entry name" value="Nucleoside phosphorylase/phosphoribosyltransferase catalytic domain"/>
    <property type="match status" value="1"/>
</dbReference>
<comment type="similarity">
    <text evidence="9">Belongs to the anthranilate phosphoribosyltransferase family.</text>
</comment>
<dbReference type="PANTHER" id="PTHR43285:SF2">
    <property type="entry name" value="ANTHRANILATE PHOSPHORIBOSYLTRANSFERASE"/>
    <property type="match status" value="1"/>
</dbReference>
<evidence type="ECO:0000259" key="10">
    <source>
        <dbReference type="Pfam" id="PF00591"/>
    </source>
</evidence>
<comment type="subunit">
    <text evidence="9">Homodimer.</text>
</comment>
<comment type="similarity">
    <text evidence="8">In the C-terminal section; belongs to the anthranilate phosphoribosyltransferase family.</text>
</comment>
<dbReference type="PANTHER" id="PTHR43285">
    <property type="entry name" value="ANTHRANILATE PHOSPHORIBOSYLTRANSFERASE"/>
    <property type="match status" value="1"/>
</dbReference>
<feature type="domain" description="Glycosyl transferase family 3" evidence="10">
    <location>
        <begin position="73"/>
        <end position="323"/>
    </location>
</feature>
<evidence type="ECO:0000256" key="2">
    <source>
        <dbReference type="ARBA" id="ARBA00022605"/>
    </source>
</evidence>
<comment type="caution">
    <text evidence="12">The sequence shown here is derived from an EMBL/GenBank/DDBJ whole genome shotgun (WGS) entry which is preliminary data.</text>
</comment>
<accession>A0A154BPA7</accession>
<comment type="pathway">
    <text evidence="1 9">Amino-acid biosynthesis; L-tryptophan biosynthesis; L-tryptophan from chorismate: step 2/5.</text>
</comment>
<evidence type="ECO:0000256" key="7">
    <source>
        <dbReference type="ARBA" id="ARBA00052328"/>
    </source>
</evidence>
<keyword evidence="9" id="KW-0479">Metal-binding</keyword>
<keyword evidence="4 9" id="KW-0808">Transferase</keyword>
<feature type="binding site" evidence="9">
    <location>
        <position position="225"/>
    </location>
    <ligand>
        <name>Mg(2+)</name>
        <dbReference type="ChEBI" id="CHEBI:18420"/>
        <label>1</label>
    </ligand>
</feature>
<name>A0A154BPA7_ANASB</name>
<comment type="catalytic activity">
    <reaction evidence="7 9">
        <text>N-(5-phospho-beta-D-ribosyl)anthranilate + diphosphate = 5-phospho-alpha-D-ribose 1-diphosphate + anthranilate</text>
        <dbReference type="Rhea" id="RHEA:11768"/>
        <dbReference type="ChEBI" id="CHEBI:16567"/>
        <dbReference type="ChEBI" id="CHEBI:18277"/>
        <dbReference type="ChEBI" id="CHEBI:33019"/>
        <dbReference type="ChEBI" id="CHEBI:58017"/>
        <dbReference type="EC" id="2.4.2.18"/>
    </reaction>
</comment>
<proteinExistence type="inferred from homology"/>
<feature type="binding site" evidence="9">
    <location>
        <position position="119"/>
    </location>
    <ligand>
        <name>5-phospho-alpha-D-ribose 1-diphosphate</name>
        <dbReference type="ChEBI" id="CHEBI:58017"/>
    </ligand>
</feature>
<keyword evidence="3 9" id="KW-0328">Glycosyltransferase</keyword>
<dbReference type="FunFam" id="3.40.1030.10:FF:000002">
    <property type="entry name" value="Anthranilate phosphoribosyltransferase"/>
    <property type="match status" value="1"/>
</dbReference>
<keyword evidence="2 9" id="KW-0028">Amino-acid biosynthesis</keyword>
<dbReference type="InterPro" id="IPR036320">
    <property type="entry name" value="Glycosyl_Trfase_fam3_N_dom_sf"/>
</dbReference>
<dbReference type="EC" id="2.4.2.18" evidence="9"/>
<evidence type="ECO:0000259" key="11">
    <source>
        <dbReference type="Pfam" id="PF02885"/>
    </source>
</evidence>
<evidence type="ECO:0000256" key="9">
    <source>
        <dbReference type="HAMAP-Rule" id="MF_00211"/>
    </source>
</evidence>
<dbReference type="InterPro" id="IPR035902">
    <property type="entry name" value="Nuc_phospho_transferase"/>
</dbReference>